<feature type="active site" description="Proton donor/acceptor" evidence="12">
    <location>
        <position position="394"/>
    </location>
</feature>
<evidence type="ECO:0000256" key="7">
    <source>
        <dbReference type="ARBA" id="ARBA00022801"/>
    </source>
</evidence>
<protein>
    <recommendedName>
        <fullName evidence="11">Zinc carboxypeptidase A 1</fullName>
    </recommendedName>
</protein>
<dbReference type="Gene3D" id="3.40.630.10">
    <property type="entry name" value="Zn peptidases"/>
    <property type="match status" value="1"/>
</dbReference>
<dbReference type="InterPro" id="IPR036990">
    <property type="entry name" value="M14A-like_propep"/>
</dbReference>
<keyword evidence="8" id="KW-0862">Zinc</keyword>
<accession>A0A914WGC7</accession>
<keyword evidence="4" id="KW-0645">Protease</keyword>
<dbReference type="PANTHER" id="PTHR11705">
    <property type="entry name" value="PROTEASE FAMILY M14 CARBOXYPEPTIDASE A,B"/>
    <property type="match status" value="1"/>
</dbReference>
<dbReference type="FunFam" id="3.30.70.340:FF:000002">
    <property type="entry name" value="Carboxypeptidase A"/>
    <property type="match status" value="1"/>
</dbReference>
<dbReference type="SUPFAM" id="SSF54897">
    <property type="entry name" value="Protease propeptides/inhibitors"/>
    <property type="match status" value="1"/>
</dbReference>
<keyword evidence="9" id="KW-0482">Metalloprotease</keyword>
<feature type="chain" id="PRO_5036940968" description="Zinc carboxypeptidase A 1" evidence="13">
    <location>
        <begin position="30"/>
        <end position="440"/>
    </location>
</feature>
<dbReference type="Gene3D" id="3.30.70.340">
    <property type="entry name" value="Metallocarboxypeptidase-like"/>
    <property type="match status" value="1"/>
</dbReference>
<keyword evidence="3" id="KW-0121">Carboxypeptidase</keyword>
<dbReference type="Pfam" id="PF02244">
    <property type="entry name" value="Propep_M14"/>
    <property type="match status" value="1"/>
</dbReference>
<dbReference type="InterPro" id="IPR003146">
    <property type="entry name" value="M14A_act_pep"/>
</dbReference>
<sequence length="440" mass="49959">MSLVLDHVCVTLSFIVLLFLTCFFTSSNGTPLQNSFKVFRINLESERELDILKSLYENAHDYSLDFWKPPTKAGTFSDLMVPWKMTSNITALLTTNNITYNVIISDVSQLMREEEISIKRKNYSFGTELGSFFRRFNDESSKNKAKYNFEEYGSYTQMTDWMKNIQIHYPSFTKVFQIGKTHDGRFIEGIKIGNAINDTKKRAVWIDGGIHAREWAAMHTALYFINELVSNYGSDPTISKYVDSINFYIVPCLNPDGYEFSFSATDNPMQYETGSNSNPCSYNYQGRKPFSEPESSALRDMLLSPELKGKTDAYITMHTYAQFWMYPWGNRPDSYTEDFAELKTVAEEAAEALKSSYGTKYKTGTGADLLYSASGASGDWAKDTAKVKYAYVLELRPASALNGFILNKNELLPTAKETWVGVKVVIDAVLRLNGLQQKVT</sequence>
<dbReference type="GO" id="GO:0004181">
    <property type="term" value="F:metallocarboxypeptidase activity"/>
    <property type="evidence" value="ECO:0007669"/>
    <property type="project" value="InterPro"/>
</dbReference>
<dbReference type="Pfam" id="PF00246">
    <property type="entry name" value="Peptidase_M14"/>
    <property type="match status" value="1"/>
</dbReference>
<dbReference type="SMART" id="SM00631">
    <property type="entry name" value="Zn_pept"/>
    <property type="match status" value="1"/>
</dbReference>
<reference evidence="16" key="1">
    <citation type="submission" date="2022-11" db="UniProtKB">
        <authorList>
            <consortium name="WormBaseParasite"/>
        </authorList>
    </citation>
    <scope>IDENTIFICATION</scope>
</reference>
<dbReference type="FunFam" id="3.40.630.10:FF:000084">
    <property type="entry name" value="Carboxypeptidase B2"/>
    <property type="match status" value="2"/>
</dbReference>
<evidence type="ECO:0000259" key="14">
    <source>
        <dbReference type="PROSITE" id="PS52035"/>
    </source>
</evidence>
<evidence type="ECO:0000256" key="2">
    <source>
        <dbReference type="ARBA" id="ARBA00005988"/>
    </source>
</evidence>
<keyword evidence="6 13" id="KW-0732">Signal</keyword>
<dbReference type="InterPro" id="IPR000834">
    <property type="entry name" value="Peptidase_M14"/>
</dbReference>
<comment type="cofactor">
    <cofactor evidence="1">
        <name>Zn(2+)</name>
        <dbReference type="ChEBI" id="CHEBI:29105"/>
    </cofactor>
</comment>
<dbReference type="PRINTS" id="PR00765">
    <property type="entry name" value="CRBOXYPTASEA"/>
</dbReference>
<dbReference type="WBParaSite" id="PSAMB.scaffold4022size15968.g23186.t1">
    <property type="protein sequence ID" value="PSAMB.scaffold4022size15968.g23186.t1"/>
    <property type="gene ID" value="PSAMB.scaffold4022size15968.g23186"/>
</dbReference>
<keyword evidence="15" id="KW-1185">Reference proteome</keyword>
<evidence type="ECO:0000256" key="1">
    <source>
        <dbReference type="ARBA" id="ARBA00001947"/>
    </source>
</evidence>
<evidence type="ECO:0000256" key="6">
    <source>
        <dbReference type="ARBA" id="ARBA00022729"/>
    </source>
</evidence>
<feature type="domain" description="Peptidase M14" evidence="14">
    <location>
        <begin position="151"/>
        <end position="429"/>
    </location>
</feature>
<dbReference type="SUPFAM" id="SSF53187">
    <property type="entry name" value="Zn-dependent exopeptidases"/>
    <property type="match status" value="1"/>
</dbReference>
<evidence type="ECO:0000256" key="8">
    <source>
        <dbReference type="ARBA" id="ARBA00022833"/>
    </source>
</evidence>
<dbReference type="GO" id="GO:0008270">
    <property type="term" value="F:zinc ion binding"/>
    <property type="evidence" value="ECO:0007669"/>
    <property type="project" value="InterPro"/>
</dbReference>
<evidence type="ECO:0000256" key="4">
    <source>
        <dbReference type="ARBA" id="ARBA00022670"/>
    </source>
</evidence>
<dbReference type="PANTHER" id="PTHR11705:SF91">
    <property type="entry name" value="FI01817P-RELATED"/>
    <property type="match status" value="1"/>
</dbReference>
<keyword evidence="7" id="KW-0378">Hydrolase</keyword>
<evidence type="ECO:0000256" key="10">
    <source>
        <dbReference type="ARBA" id="ARBA00023157"/>
    </source>
</evidence>
<dbReference type="GO" id="GO:0006508">
    <property type="term" value="P:proteolysis"/>
    <property type="evidence" value="ECO:0007669"/>
    <property type="project" value="UniProtKB-KW"/>
</dbReference>
<evidence type="ECO:0000313" key="15">
    <source>
        <dbReference type="Proteomes" id="UP000887566"/>
    </source>
</evidence>
<keyword evidence="10" id="KW-1015">Disulfide bond</keyword>
<evidence type="ECO:0000256" key="9">
    <source>
        <dbReference type="ARBA" id="ARBA00023049"/>
    </source>
</evidence>
<keyword evidence="5" id="KW-0479">Metal-binding</keyword>
<evidence type="ECO:0000256" key="3">
    <source>
        <dbReference type="ARBA" id="ARBA00022645"/>
    </source>
</evidence>
<dbReference type="PROSITE" id="PS52035">
    <property type="entry name" value="PEPTIDASE_M14"/>
    <property type="match status" value="1"/>
</dbReference>
<evidence type="ECO:0000256" key="11">
    <source>
        <dbReference type="ARBA" id="ARBA00069039"/>
    </source>
</evidence>
<dbReference type="Proteomes" id="UP000887566">
    <property type="component" value="Unplaced"/>
</dbReference>
<proteinExistence type="inferred from homology"/>
<comment type="similarity">
    <text evidence="2 12">Belongs to the peptidase M14 family.</text>
</comment>
<evidence type="ECO:0000256" key="13">
    <source>
        <dbReference type="SAM" id="SignalP"/>
    </source>
</evidence>
<evidence type="ECO:0000256" key="12">
    <source>
        <dbReference type="PROSITE-ProRule" id="PRU01379"/>
    </source>
</evidence>
<feature type="signal peptide" evidence="13">
    <location>
        <begin position="1"/>
        <end position="29"/>
    </location>
</feature>
<evidence type="ECO:0000313" key="16">
    <source>
        <dbReference type="WBParaSite" id="PSAMB.scaffold4022size15968.g23186.t1"/>
    </source>
</evidence>
<organism evidence="15 16">
    <name type="scientific">Plectus sambesii</name>
    <dbReference type="NCBI Taxonomy" id="2011161"/>
    <lineage>
        <taxon>Eukaryota</taxon>
        <taxon>Metazoa</taxon>
        <taxon>Ecdysozoa</taxon>
        <taxon>Nematoda</taxon>
        <taxon>Chromadorea</taxon>
        <taxon>Plectida</taxon>
        <taxon>Plectina</taxon>
        <taxon>Plectoidea</taxon>
        <taxon>Plectidae</taxon>
        <taxon>Plectus</taxon>
    </lineage>
</organism>
<name>A0A914WGC7_9BILA</name>
<dbReference type="GO" id="GO:0005615">
    <property type="term" value="C:extracellular space"/>
    <property type="evidence" value="ECO:0007669"/>
    <property type="project" value="TreeGrafter"/>
</dbReference>
<evidence type="ECO:0000256" key="5">
    <source>
        <dbReference type="ARBA" id="ARBA00022723"/>
    </source>
</evidence>
<dbReference type="AlphaFoldDB" id="A0A914WGC7"/>